<gene>
    <name evidence="1" type="ORF">N3K66_004044</name>
</gene>
<accession>A0ACC0V9U4</accession>
<evidence type="ECO:0000313" key="2">
    <source>
        <dbReference type="Proteomes" id="UP001163324"/>
    </source>
</evidence>
<proteinExistence type="predicted"/>
<keyword evidence="2" id="KW-1185">Reference proteome</keyword>
<sequence>MINLTLTIISILRLVSAVAVDTTGTIVPGTGTDIDINLDLDPANVTEAGTDTEARMWGGFLNGCRATTFYLSNEDMNRPEGPDTFKPYIKSPMIGARCRDLSGREGCSSISLGECVGNNGGILTPWDQGGFSSSCFWCSLKGDSTLSCRCYVDRAKSGLTYNSELDLNDFVHNFNGLLKCHHSSGETGYCGPNTSYNPGKE</sequence>
<name>A0ACC0V9U4_9HYPO</name>
<evidence type="ECO:0000313" key="1">
    <source>
        <dbReference type="EMBL" id="KAI9902227.1"/>
    </source>
</evidence>
<protein>
    <submittedName>
        <fullName evidence="1">Uncharacterized protein</fullName>
    </submittedName>
</protein>
<dbReference type="EMBL" id="CM047942">
    <property type="protein sequence ID" value="KAI9902227.1"/>
    <property type="molecule type" value="Genomic_DNA"/>
</dbReference>
<dbReference type="Proteomes" id="UP001163324">
    <property type="component" value="Chromosome 3"/>
</dbReference>
<reference evidence="1" key="1">
    <citation type="submission" date="2022-10" db="EMBL/GenBank/DDBJ databases">
        <title>Complete Genome of Trichothecium roseum strain YXFP-22015, a Plant Pathogen Isolated from Citrus.</title>
        <authorList>
            <person name="Wang Y."/>
            <person name="Zhu L."/>
        </authorList>
    </citation>
    <scope>NUCLEOTIDE SEQUENCE</scope>
    <source>
        <strain evidence="1">YXFP-22015</strain>
    </source>
</reference>
<comment type="caution">
    <text evidence="1">The sequence shown here is derived from an EMBL/GenBank/DDBJ whole genome shotgun (WGS) entry which is preliminary data.</text>
</comment>
<organism evidence="1 2">
    <name type="scientific">Trichothecium roseum</name>
    <dbReference type="NCBI Taxonomy" id="47278"/>
    <lineage>
        <taxon>Eukaryota</taxon>
        <taxon>Fungi</taxon>
        <taxon>Dikarya</taxon>
        <taxon>Ascomycota</taxon>
        <taxon>Pezizomycotina</taxon>
        <taxon>Sordariomycetes</taxon>
        <taxon>Hypocreomycetidae</taxon>
        <taxon>Hypocreales</taxon>
        <taxon>Hypocreales incertae sedis</taxon>
        <taxon>Trichothecium</taxon>
    </lineage>
</organism>